<evidence type="ECO:0000313" key="3">
    <source>
        <dbReference type="Proteomes" id="UP001642464"/>
    </source>
</evidence>
<comment type="caution">
    <text evidence="2">The sequence shown here is derived from an EMBL/GenBank/DDBJ whole genome shotgun (WGS) entry which is preliminary data.</text>
</comment>
<reference evidence="2 3" key="1">
    <citation type="submission" date="2024-02" db="EMBL/GenBank/DDBJ databases">
        <authorList>
            <person name="Chen Y."/>
            <person name="Shah S."/>
            <person name="Dougan E. K."/>
            <person name="Thang M."/>
            <person name="Chan C."/>
        </authorList>
    </citation>
    <scope>NUCLEOTIDE SEQUENCE [LARGE SCALE GENOMIC DNA]</scope>
</reference>
<feature type="region of interest" description="Disordered" evidence="1">
    <location>
        <begin position="132"/>
        <end position="192"/>
    </location>
</feature>
<proteinExistence type="predicted"/>
<dbReference type="EMBL" id="CAXAMM010038380">
    <property type="protein sequence ID" value="CAK9078480.1"/>
    <property type="molecule type" value="Genomic_DNA"/>
</dbReference>
<name>A0ABP0PR14_9DINO</name>
<feature type="compositionally biased region" description="Low complexity" evidence="1">
    <location>
        <begin position="159"/>
        <end position="179"/>
    </location>
</feature>
<feature type="compositionally biased region" description="Low complexity" evidence="1">
    <location>
        <begin position="137"/>
        <end position="151"/>
    </location>
</feature>
<feature type="region of interest" description="Disordered" evidence="1">
    <location>
        <begin position="775"/>
        <end position="795"/>
    </location>
</feature>
<accession>A0ABP0PR14</accession>
<dbReference type="Proteomes" id="UP001642464">
    <property type="component" value="Unassembled WGS sequence"/>
</dbReference>
<keyword evidence="3" id="KW-1185">Reference proteome</keyword>
<sequence>MAWEDGQRGVYRLTGQQSIGVKRTATLLETDQAMLTDNLVDKTQTHAVGQLMGQAKHLKKDPDMGRAKTLLGIMDGLQMMSAADPSVDPTATSKRADTTSLPLPSIAANAHARAAQKTEDCDEEMSVFERLKNTSTPARAKAAPQPKVPKAAAKKAAAKRAASNDTATTAPTLASTPAPGSEAFSSTADKAAHNKRQRISAVENLDPAIVTGFDRLTEADKAWADEWNDKLKSALRFDPRPNEVDFRNDCADSLKKLTTLISGLKTRQRQLKRRTTENQTAPLEQAQGMETIASVMQDFIKGLNKQSTAVSGEDCKARLSALLADDSYGCFVGKEVYVRVCKSMWYDNLKLQAWNEMVSSTFEFLRTNVSEDDHFTHRSFLLQQTTVTLQKLLRGIVPDKVTIDGQDVMEPICNFVNVMMNEFPAVENRSCFKSLHVLLLPSAYDPQSLLDSLVALKAATQSASILWSFKSLAQGKKIMSLAEATAEGQSHMCELMSKVKDTVQTCEQFTTALAGLKPAAAFDSFAKVFTSFKDIASKTDIKDETAQSALGNAKDALKNYADAVVKHHVCHETVPWLSTQTQTLRDSKIMSKPPAVALTNLLPEIPRVVGEPLVCLQDLALFLDSTNAVSQEVDALLRIPVGDQVAKKRATAVSLCQAVNRWQEAQTKFLCSFSMANESVAALQHQLNLLVQSTCQDVWHDAIKPPSDVFMLHIVLSNARLEYRKFEEALAAAADAKLLLTGFKDDDAADLQNASVFLESILSFMQAYASAETEEEMKKNKNDSGVPHVILQESSSTPTKSLRTLIDLFKSLGILSKDASPSASLPVGENQMQPFGWFIQPVHGFYVIHVVLVTGTKFNLKDTMEQTYVDEIEKNAKFMDETMHKIQTLKPFPIYEEKDEEGFLKMMRVDDKQTKLSRLVNILETKLTNMETDCAALGIPVRQGLPFVDEVQQEIKTVLSLAATATCLHILTSKQASNGTAVLLPSIEKTLSFIEASEKVEVPGVIFTKMLKMKETLKAAALPKRGQVVKSSQAKKA</sequence>
<protein>
    <submittedName>
        <fullName evidence="2">Uncharacterized protein</fullName>
    </submittedName>
</protein>
<evidence type="ECO:0000256" key="1">
    <source>
        <dbReference type="SAM" id="MobiDB-lite"/>
    </source>
</evidence>
<organism evidence="2 3">
    <name type="scientific">Durusdinium trenchii</name>
    <dbReference type="NCBI Taxonomy" id="1381693"/>
    <lineage>
        <taxon>Eukaryota</taxon>
        <taxon>Sar</taxon>
        <taxon>Alveolata</taxon>
        <taxon>Dinophyceae</taxon>
        <taxon>Suessiales</taxon>
        <taxon>Symbiodiniaceae</taxon>
        <taxon>Durusdinium</taxon>
    </lineage>
</organism>
<evidence type="ECO:0000313" key="2">
    <source>
        <dbReference type="EMBL" id="CAK9078480.1"/>
    </source>
</evidence>
<gene>
    <name evidence="2" type="ORF">SCF082_LOCUS37520</name>
</gene>